<feature type="transmembrane region" description="Helical" evidence="1">
    <location>
        <begin position="237"/>
        <end position="258"/>
    </location>
</feature>
<keyword evidence="1" id="KW-0812">Transmembrane</keyword>
<feature type="transmembrane region" description="Helical" evidence="1">
    <location>
        <begin position="87"/>
        <end position="108"/>
    </location>
</feature>
<feature type="transmembrane region" description="Helical" evidence="1">
    <location>
        <begin position="162"/>
        <end position="181"/>
    </location>
</feature>
<name>A0A328U740_9BACL</name>
<dbReference type="PANTHER" id="PTHR30199">
    <property type="entry name" value="MFS FAMILY TRANSPORTER, PREDICTED SUBSTRATE BENZOATE"/>
    <property type="match status" value="1"/>
</dbReference>
<keyword evidence="1" id="KW-1133">Transmembrane helix</keyword>
<protein>
    <submittedName>
        <fullName evidence="2">Benzoate transporter</fullName>
    </submittedName>
</protein>
<feature type="transmembrane region" description="Helical" evidence="1">
    <location>
        <begin position="278"/>
        <end position="296"/>
    </location>
</feature>
<feature type="transmembrane region" description="Helical" evidence="1">
    <location>
        <begin position="61"/>
        <end position="81"/>
    </location>
</feature>
<dbReference type="InterPro" id="IPR004711">
    <property type="entry name" value="Benzoate_Transporter"/>
</dbReference>
<feature type="transmembrane region" description="Helical" evidence="1">
    <location>
        <begin position="346"/>
        <end position="369"/>
    </location>
</feature>
<dbReference type="AlphaFoldDB" id="A0A328U740"/>
<comment type="caution">
    <text evidence="2">The sequence shown here is derived from an EMBL/GenBank/DDBJ whole genome shotgun (WGS) entry which is preliminary data.</text>
</comment>
<feature type="transmembrane region" description="Helical" evidence="1">
    <location>
        <begin position="201"/>
        <end position="225"/>
    </location>
</feature>
<dbReference type="PANTHER" id="PTHR30199:SF0">
    <property type="entry name" value="INNER MEMBRANE PROTEIN YDCO"/>
    <property type="match status" value="1"/>
</dbReference>
<dbReference type="Proteomes" id="UP000249260">
    <property type="component" value="Unassembled WGS sequence"/>
</dbReference>
<dbReference type="GO" id="GO:0005886">
    <property type="term" value="C:plasma membrane"/>
    <property type="evidence" value="ECO:0007669"/>
    <property type="project" value="TreeGrafter"/>
</dbReference>
<dbReference type="Pfam" id="PF03594">
    <property type="entry name" value="BenE"/>
    <property type="match status" value="1"/>
</dbReference>
<keyword evidence="1" id="KW-0472">Membrane</keyword>
<feature type="transmembrane region" description="Helical" evidence="1">
    <location>
        <begin position="115"/>
        <end position="132"/>
    </location>
</feature>
<evidence type="ECO:0000313" key="2">
    <source>
        <dbReference type="EMBL" id="RAP78537.1"/>
    </source>
</evidence>
<sequence length="386" mass="40287">MITAGFMSALLACTGGAILLVKAADEAGLAKSELVSWFASAYIIGGLLNLLLTLKYKIPFAGAHSITATAFLGTTALGLSFPELAGAFIMSGMIILLAGCSGLFAKAMNRIPKHLIDALLAGMLLSYVVKMVPAGISLPFSGILAGIGYFAIPVIEKKLPPTLWALIFGLIGLSLEFRFTSLPKSEFMTAWPVMPQFTVEGLFSVAIPMAVLVLSNDLAVALAALKSNQFEPPVNKVLAASGIATMLAGGFGGNAANVGGLMSALCSSPDSGSKDKRYWAAVLSSVMVMCYGILAWRVVDLITVMPSSFITLITGLSLLGLFINGLRSSLSNKGLLIPSLTTFTVAALHIHLLGIATPVWALLAGCIVMKAIHLGRMKRSHGEGPD</sequence>
<reference evidence="2 3" key="1">
    <citation type="submission" date="2018-06" db="EMBL/GenBank/DDBJ databases">
        <title>Paenibacillus montanisoli sp. nov., isolated from mountain area soil.</title>
        <authorList>
            <person name="Wu M."/>
        </authorList>
    </citation>
    <scope>NUCLEOTIDE SEQUENCE [LARGE SCALE GENOMIC DNA]</scope>
    <source>
        <strain evidence="2 3">RA17</strain>
    </source>
</reference>
<gene>
    <name evidence="2" type="ORF">DL346_08990</name>
</gene>
<evidence type="ECO:0000313" key="3">
    <source>
        <dbReference type="Proteomes" id="UP000249260"/>
    </source>
</evidence>
<keyword evidence="3" id="KW-1185">Reference proteome</keyword>
<feature type="transmembrane region" description="Helical" evidence="1">
    <location>
        <begin position="138"/>
        <end position="155"/>
    </location>
</feature>
<dbReference type="EMBL" id="QLUW01000001">
    <property type="protein sequence ID" value="RAP78537.1"/>
    <property type="molecule type" value="Genomic_DNA"/>
</dbReference>
<dbReference type="GO" id="GO:0042925">
    <property type="term" value="F:benzoate transmembrane transporter activity"/>
    <property type="evidence" value="ECO:0007669"/>
    <property type="project" value="InterPro"/>
</dbReference>
<accession>A0A328U740</accession>
<feature type="transmembrane region" description="Helical" evidence="1">
    <location>
        <begin position="308"/>
        <end position="326"/>
    </location>
</feature>
<evidence type="ECO:0000256" key="1">
    <source>
        <dbReference type="SAM" id="Phobius"/>
    </source>
</evidence>
<dbReference type="RefSeq" id="WP_112881660.1">
    <property type="nucleotide sequence ID" value="NZ_QLUW01000001.1"/>
</dbReference>
<proteinExistence type="predicted"/>
<feature type="transmembrane region" description="Helical" evidence="1">
    <location>
        <begin position="34"/>
        <end position="54"/>
    </location>
</feature>
<organism evidence="2 3">
    <name type="scientific">Paenibacillus montanisoli</name>
    <dbReference type="NCBI Taxonomy" id="2081970"/>
    <lineage>
        <taxon>Bacteria</taxon>
        <taxon>Bacillati</taxon>
        <taxon>Bacillota</taxon>
        <taxon>Bacilli</taxon>
        <taxon>Bacillales</taxon>
        <taxon>Paenibacillaceae</taxon>
        <taxon>Paenibacillus</taxon>
    </lineage>
</organism>